<reference evidence="1" key="1">
    <citation type="submission" date="2014-09" db="EMBL/GenBank/DDBJ databases">
        <authorList>
            <person name="Magalhaes I.L.F."/>
            <person name="Oliveira U."/>
            <person name="Santos F.R."/>
            <person name="Vidigal T.H.D.A."/>
            <person name="Brescovit A.D."/>
            <person name="Santos A.J."/>
        </authorList>
    </citation>
    <scope>NUCLEOTIDE SEQUENCE</scope>
    <source>
        <tissue evidence="1">Shoot tissue taken approximately 20 cm above the soil surface</tissue>
    </source>
</reference>
<reference evidence="1" key="2">
    <citation type="journal article" date="2015" name="Data Brief">
        <title>Shoot transcriptome of the giant reed, Arundo donax.</title>
        <authorList>
            <person name="Barrero R.A."/>
            <person name="Guerrero F.D."/>
            <person name="Moolhuijzen P."/>
            <person name="Goolsby J.A."/>
            <person name="Tidwell J."/>
            <person name="Bellgard S.E."/>
            <person name="Bellgard M.I."/>
        </authorList>
    </citation>
    <scope>NUCLEOTIDE SEQUENCE</scope>
    <source>
        <tissue evidence="1">Shoot tissue taken approximately 20 cm above the soil surface</tissue>
    </source>
</reference>
<organism evidence="1">
    <name type="scientific">Arundo donax</name>
    <name type="common">Giant reed</name>
    <name type="synonym">Donax arundinaceus</name>
    <dbReference type="NCBI Taxonomy" id="35708"/>
    <lineage>
        <taxon>Eukaryota</taxon>
        <taxon>Viridiplantae</taxon>
        <taxon>Streptophyta</taxon>
        <taxon>Embryophyta</taxon>
        <taxon>Tracheophyta</taxon>
        <taxon>Spermatophyta</taxon>
        <taxon>Magnoliopsida</taxon>
        <taxon>Liliopsida</taxon>
        <taxon>Poales</taxon>
        <taxon>Poaceae</taxon>
        <taxon>PACMAD clade</taxon>
        <taxon>Arundinoideae</taxon>
        <taxon>Arundineae</taxon>
        <taxon>Arundo</taxon>
    </lineage>
</organism>
<protein>
    <submittedName>
        <fullName evidence="1">Uncharacterized protein</fullName>
    </submittedName>
</protein>
<sequence>MIPSRLISPLFISYTYSMIDSISLFMAVA</sequence>
<evidence type="ECO:0000313" key="1">
    <source>
        <dbReference type="EMBL" id="JAE28716.1"/>
    </source>
</evidence>
<accession>A0A0A9H1J8</accession>
<proteinExistence type="predicted"/>
<dbReference type="AlphaFoldDB" id="A0A0A9H1J8"/>
<dbReference type="EMBL" id="GBRH01169180">
    <property type="protein sequence ID" value="JAE28716.1"/>
    <property type="molecule type" value="Transcribed_RNA"/>
</dbReference>
<name>A0A0A9H1J8_ARUDO</name>